<evidence type="ECO:0000256" key="3">
    <source>
        <dbReference type="ARBA" id="ARBA00022989"/>
    </source>
</evidence>
<dbReference type="Pfam" id="PF13519">
    <property type="entry name" value="VWA_2"/>
    <property type="match status" value="1"/>
</dbReference>
<evidence type="ECO:0000313" key="8">
    <source>
        <dbReference type="Proteomes" id="UP000712673"/>
    </source>
</evidence>
<comment type="caution">
    <text evidence="7">The sequence shown here is derived from an EMBL/GenBank/DDBJ whole genome shotgun (WGS) entry which is preliminary data.</text>
</comment>
<dbReference type="PANTHER" id="PTHR22550">
    <property type="entry name" value="SPORE GERMINATION PROTEIN"/>
    <property type="match status" value="1"/>
</dbReference>
<dbReference type="InterPro" id="IPR002035">
    <property type="entry name" value="VWF_A"/>
</dbReference>
<dbReference type="InterPro" id="IPR050768">
    <property type="entry name" value="UPF0353/GerABKA_families"/>
</dbReference>
<organism evidence="7 8">
    <name type="scientific">Tectimicrobiota bacterium</name>
    <dbReference type="NCBI Taxonomy" id="2528274"/>
    <lineage>
        <taxon>Bacteria</taxon>
        <taxon>Pseudomonadati</taxon>
        <taxon>Nitrospinota/Tectimicrobiota group</taxon>
        <taxon>Candidatus Tectimicrobiota</taxon>
    </lineage>
</organism>
<evidence type="ECO:0000256" key="1">
    <source>
        <dbReference type="ARBA" id="ARBA00022475"/>
    </source>
</evidence>
<dbReference type="SUPFAM" id="SSF53300">
    <property type="entry name" value="vWA-like"/>
    <property type="match status" value="1"/>
</dbReference>
<reference evidence="7" key="1">
    <citation type="submission" date="2019-03" db="EMBL/GenBank/DDBJ databases">
        <title>Lake Tanganyika Metagenome-Assembled Genomes (MAGs).</title>
        <authorList>
            <person name="Tran P."/>
        </authorList>
    </citation>
    <scope>NUCLEOTIDE SEQUENCE</scope>
    <source>
        <strain evidence="7">K_DeepCast_65m_m2_066</strain>
    </source>
</reference>
<feature type="domain" description="VWFA" evidence="6">
    <location>
        <begin position="90"/>
        <end position="293"/>
    </location>
</feature>
<keyword evidence="1" id="KW-1003">Cell membrane</keyword>
<proteinExistence type="predicted"/>
<keyword evidence="3 5" id="KW-1133">Transmembrane helix</keyword>
<feature type="transmembrane region" description="Helical" evidence="5">
    <location>
        <begin position="58"/>
        <end position="77"/>
    </location>
</feature>
<accession>A0A937W1P9</accession>
<dbReference type="Proteomes" id="UP000712673">
    <property type="component" value="Unassembled WGS sequence"/>
</dbReference>
<evidence type="ECO:0000256" key="2">
    <source>
        <dbReference type="ARBA" id="ARBA00022692"/>
    </source>
</evidence>
<dbReference type="PANTHER" id="PTHR22550:SF5">
    <property type="entry name" value="LEUCINE ZIPPER PROTEIN 4"/>
    <property type="match status" value="1"/>
</dbReference>
<name>A0A937W1P9_UNCTE</name>
<keyword evidence="2 5" id="KW-0812">Transmembrane</keyword>
<dbReference type="AlphaFoldDB" id="A0A937W1P9"/>
<keyword evidence="4 5" id="KW-0472">Membrane</keyword>
<dbReference type="InterPro" id="IPR036465">
    <property type="entry name" value="vWFA_dom_sf"/>
</dbReference>
<evidence type="ECO:0000256" key="4">
    <source>
        <dbReference type="ARBA" id="ARBA00023136"/>
    </source>
</evidence>
<dbReference type="EMBL" id="VGLS01000518">
    <property type="protein sequence ID" value="MBM3225231.1"/>
    <property type="molecule type" value="Genomic_DNA"/>
</dbReference>
<protein>
    <submittedName>
        <fullName evidence="7">VWA domain-containing protein</fullName>
    </submittedName>
</protein>
<evidence type="ECO:0000256" key="5">
    <source>
        <dbReference type="SAM" id="Phobius"/>
    </source>
</evidence>
<sequence length="350" mass="39251">MRFAALGFAHLVWLLPALLALYLYAFARRHRDLALFIDLGLLSRLVPNLSRGRQWCKALLLLAAIGCLVVALMQPQWGQEWQEVRRQGRDMMILLDVSRSMLAEDIAPNRLARAKSDIQDLVRVLHNEGGHRLGLIVFAGQSSLQCPLTLDYGFFLQQLRQVGPQTVQRGGTLIGDAIRKALSALSTLDNNFKDIILITDGEDHESFPLEAAKAAAAQHVSIYTIGVGDALTGTRIPLEHPAPQRGYLQYQGQEVRSRMQTDLLLEIARTTGGAYVPAGTRAIELDKIYLEKIAPKAWRQTAQTRRERFIHRYQWFVLAGVLCIGLEMLWREGREESYAATQQGATVLRS</sequence>
<evidence type="ECO:0000313" key="7">
    <source>
        <dbReference type="EMBL" id="MBM3225231.1"/>
    </source>
</evidence>
<dbReference type="PROSITE" id="PS50234">
    <property type="entry name" value="VWFA"/>
    <property type="match status" value="1"/>
</dbReference>
<gene>
    <name evidence="7" type="ORF">FJZ47_15715</name>
</gene>
<evidence type="ECO:0000259" key="6">
    <source>
        <dbReference type="PROSITE" id="PS50234"/>
    </source>
</evidence>
<dbReference type="Gene3D" id="3.40.50.410">
    <property type="entry name" value="von Willebrand factor, type A domain"/>
    <property type="match status" value="1"/>
</dbReference>
<dbReference type="SMART" id="SM00327">
    <property type="entry name" value="VWA"/>
    <property type="match status" value="1"/>
</dbReference>